<evidence type="ECO:0000259" key="7">
    <source>
        <dbReference type="PROSITE" id="PS50850"/>
    </source>
</evidence>
<reference evidence="8 9" key="1">
    <citation type="submission" date="2018-11" db="EMBL/GenBank/DDBJ databases">
        <title>Gordonia insulae sp. nov., isolated from an island soil.</title>
        <authorList>
            <person name="Kim Y.S."/>
            <person name="Kim S.B."/>
        </authorList>
    </citation>
    <scope>NUCLEOTIDE SEQUENCE [LARGE SCALE GENOMIC DNA]</scope>
    <source>
        <strain evidence="8 9">MMS17-SY073</strain>
    </source>
</reference>
<dbReference type="AlphaFoldDB" id="A0A3G8JQE4"/>
<feature type="domain" description="Major facilitator superfamily (MFS) profile" evidence="7">
    <location>
        <begin position="47"/>
        <end position="450"/>
    </location>
</feature>
<feature type="transmembrane region" description="Helical" evidence="6">
    <location>
        <begin position="389"/>
        <end position="412"/>
    </location>
</feature>
<feature type="transmembrane region" description="Helical" evidence="6">
    <location>
        <begin position="80"/>
        <end position="101"/>
    </location>
</feature>
<organism evidence="8 9">
    <name type="scientific">Gordonia insulae</name>
    <dbReference type="NCBI Taxonomy" id="2420509"/>
    <lineage>
        <taxon>Bacteria</taxon>
        <taxon>Bacillati</taxon>
        <taxon>Actinomycetota</taxon>
        <taxon>Actinomycetes</taxon>
        <taxon>Mycobacteriales</taxon>
        <taxon>Gordoniaceae</taxon>
        <taxon>Gordonia</taxon>
    </lineage>
</organism>
<dbReference type="Pfam" id="PF07690">
    <property type="entry name" value="MFS_1"/>
    <property type="match status" value="1"/>
</dbReference>
<evidence type="ECO:0000256" key="1">
    <source>
        <dbReference type="ARBA" id="ARBA00004651"/>
    </source>
</evidence>
<proteinExistence type="predicted"/>
<name>A0A3G8JQE4_9ACTN</name>
<feature type="transmembrane region" description="Helical" evidence="6">
    <location>
        <begin position="201"/>
        <end position="220"/>
    </location>
</feature>
<feature type="transmembrane region" description="Helical" evidence="6">
    <location>
        <begin position="171"/>
        <end position="195"/>
    </location>
</feature>
<gene>
    <name evidence="8" type="primary">exuT_3</name>
    <name evidence="8" type="ORF">D7316_03761</name>
</gene>
<dbReference type="InterPro" id="IPR020846">
    <property type="entry name" value="MFS_dom"/>
</dbReference>
<dbReference type="Gene3D" id="1.20.1250.20">
    <property type="entry name" value="MFS general substrate transporter like domains"/>
    <property type="match status" value="2"/>
</dbReference>
<evidence type="ECO:0000313" key="8">
    <source>
        <dbReference type="EMBL" id="AZG47153.1"/>
    </source>
</evidence>
<dbReference type="EMBL" id="CP033972">
    <property type="protein sequence ID" value="AZG47153.1"/>
    <property type="molecule type" value="Genomic_DNA"/>
</dbReference>
<dbReference type="PANTHER" id="PTHR11662">
    <property type="entry name" value="SOLUTE CARRIER FAMILY 17"/>
    <property type="match status" value="1"/>
</dbReference>
<dbReference type="Proteomes" id="UP000271469">
    <property type="component" value="Chromosome"/>
</dbReference>
<keyword evidence="3 6" id="KW-1133">Transmembrane helix</keyword>
<feature type="transmembrane region" description="Helical" evidence="6">
    <location>
        <begin position="34"/>
        <end position="60"/>
    </location>
</feature>
<accession>A0A3G8JQE4</accession>
<feature type="compositionally biased region" description="Polar residues" evidence="5">
    <location>
        <begin position="1"/>
        <end position="10"/>
    </location>
</feature>
<feature type="transmembrane region" description="Helical" evidence="6">
    <location>
        <begin position="327"/>
        <end position="349"/>
    </location>
</feature>
<evidence type="ECO:0000313" key="9">
    <source>
        <dbReference type="Proteomes" id="UP000271469"/>
    </source>
</evidence>
<keyword evidence="4 6" id="KW-0472">Membrane</keyword>
<evidence type="ECO:0000256" key="6">
    <source>
        <dbReference type="SAM" id="Phobius"/>
    </source>
</evidence>
<dbReference type="InterPro" id="IPR036259">
    <property type="entry name" value="MFS_trans_sf"/>
</dbReference>
<keyword evidence="2 6" id="KW-0812">Transmembrane</keyword>
<evidence type="ECO:0000256" key="4">
    <source>
        <dbReference type="ARBA" id="ARBA00023136"/>
    </source>
</evidence>
<keyword evidence="9" id="KW-1185">Reference proteome</keyword>
<evidence type="ECO:0000256" key="2">
    <source>
        <dbReference type="ARBA" id="ARBA00022692"/>
    </source>
</evidence>
<dbReference type="PANTHER" id="PTHR11662:SF450">
    <property type="entry name" value="BLR1003 PROTEIN"/>
    <property type="match status" value="1"/>
</dbReference>
<dbReference type="GO" id="GO:0005886">
    <property type="term" value="C:plasma membrane"/>
    <property type="evidence" value="ECO:0007669"/>
    <property type="project" value="UniProtKB-SubCell"/>
</dbReference>
<dbReference type="GO" id="GO:0022857">
    <property type="term" value="F:transmembrane transporter activity"/>
    <property type="evidence" value="ECO:0007669"/>
    <property type="project" value="InterPro"/>
</dbReference>
<feature type="transmembrane region" description="Helical" evidence="6">
    <location>
        <begin position="294"/>
        <end position="315"/>
    </location>
</feature>
<evidence type="ECO:0000256" key="3">
    <source>
        <dbReference type="ARBA" id="ARBA00022989"/>
    </source>
</evidence>
<sequence length="463" mass="48500">MDQPITQQRGEPTAIAPAPAPARARRTGLRGARLPAPVVGGTRAWMITAMLMVLMMINFADKAVLGLSATSIRAEFGISAQQYGTISSAFFLLFSVAALVVGHLSDRFSTSKVLLVLALIWSVSMLPVIGPAGFTVLLVSRIVLGAAEGPAFGVAQHALHKWFEDADRSIPTALLTIATSVGIIVGAPALSWMIVNHGWRSAFVLVAVIGLVWSALWVVIGREGPVDVHSVAARPELTRPIDRVHVPLWQILTSRTWLGCALSSFAAYWSVSLLIAWLPAFLTDDLGYSKTETGFIATLPWIVAVITLLAQGLVVQRLMHRGVSSRWARGVLPGIILLTSGICTLAFVYLPHSGFTIVLVALGLGLSGAVFAAATTVCGEIAPIGQRGVVLGAFVAVYSLAGVIAPFVAGVLVGAAESATDSGYTAVFGITGLIVICGGVLAVTMIRPERDKARLTAAGAATN</sequence>
<feature type="transmembrane region" description="Helical" evidence="6">
    <location>
        <begin position="355"/>
        <end position="377"/>
    </location>
</feature>
<dbReference type="RefSeq" id="WP_124709560.1">
    <property type="nucleotide sequence ID" value="NZ_CP033972.1"/>
</dbReference>
<feature type="region of interest" description="Disordered" evidence="5">
    <location>
        <begin position="1"/>
        <end position="27"/>
    </location>
</feature>
<dbReference type="InterPro" id="IPR050382">
    <property type="entry name" value="MFS_Na/Anion_cotransporter"/>
</dbReference>
<dbReference type="PROSITE" id="PS50850">
    <property type="entry name" value="MFS"/>
    <property type="match status" value="1"/>
</dbReference>
<evidence type="ECO:0000256" key="5">
    <source>
        <dbReference type="SAM" id="MobiDB-lite"/>
    </source>
</evidence>
<dbReference type="InterPro" id="IPR011701">
    <property type="entry name" value="MFS"/>
</dbReference>
<feature type="transmembrane region" description="Helical" evidence="6">
    <location>
        <begin position="113"/>
        <end position="132"/>
    </location>
</feature>
<protein>
    <submittedName>
        <fullName evidence="8">Hexuronate transporter</fullName>
    </submittedName>
</protein>
<feature type="transmembrane region" description="Helical" evidence="6">
    <location>
        <begin position="424"/>
        <end position="446"/>
    </location>
</feature>
<comment type="subcellular location">
    <subcellularLocation>
        <location evidence="1">Cell membrane</location>
        <topology evidence="1">Multi-pass membrane protein</topology>
    </subcellularLocation>
</comment>
<dbReference type="OrthoDB" id="4474610at2"/>
<feature type="transmembrane region" description="Helical" evidence="6">
    <location>
        <begin position="257"/>
        <end position="282"/>
    </location>
</feature>
<dbReference type="SUPFAM" id="SSF103473">
    <property type="entry name" value="MFS general substrate transporter"/>
    <property type="match status" value="1"/>
</dbReference>
<dbReference type="KEGG" id="gom:D7316_03761"/>